<dbReference type="InterPro" id="IPR007278">
    <property type="entry name" value="DUF397"/>
</dbReference>
<evidence type="ECO:0000313" key="3">
    <source>
        <dbReference type="Proteomes" id="UP000037982"/>
    </source>
</evidence>
<dbReference type="PATRIC" id="fig|66876.3.peg.7421"/>
<dbReference type="AlphaFoldDB" id="A0A0N0GWA3"/>
<comment type="caution">
    <text evidence="2">The sequence shown here is derived from an EMBL/GenBank/DDBJ whole genome shotgun (WGS) entry which is preliminary data.</text>
</comment>
<organism evidence="2 3">
    <name type="scientific">Streptomyces chattanoogensis</name>
    <dbReference type="NCBI Taxonomy" id="66876"/>
    <lineage>
        <taxon>Bacteria</taxon>
        <taxon>Bacillati</taxon>
        <taxon>Actinomycetota</taxon>
        <taxon>Actinomycetes</taxon>
        <taxon>Kitasatosporales</taxon>
        <taxon>Streptomycetaceae</taxon>
        <taxon>Streptomyces</taxon>
    </lineage>
</organism>
<dbReference type="EMBL" id="LGKG01000175">
    <property type="protein sequence ID" value="KPC59650.1"/>
    <property type="molecule type" value="Genomic_DNA"/>
</dbReference>
<gene>
    <name evidence="2" type="ORF">ADL29_33690</name>
</gene>
<reference evidence="3" key="1">
    <citation type="submission" date="2015-07" db="EMBL/GenBank/DDBJ databases">
        <authorList>
            <person name="Ju K.-S."/>
            <person name="Doroghazi J.R."/>
            <person name="Metcalf W.W."/>
        </authorList>
    </citation>
    <scope>NUCLEOTIDE SEQUENCE [LARGE SCALE GENOMIC DNA]</scope>
    <source>
        <strain evidence="3">NRRL ISP-5002</strain>
    </source>
</reference>
<proteinExistence type="predicted"/>
<evidence type="ECO:0000313" key="2">
    <source>
        <dbReference type="EMBL" id="KPC59650.1"/>
    </source>
</evidence>
<keyword evidence="3" id="KW-1185">Reference proteome</keyword>
<name>A0A0N0GWA3_9ACTN</name>
<accession>A0A0N0GWA3</accession>
<feature type="domain" description="DUF397" evidence="1">
    <location>
        <begin position="10"/>
        <end position="61"/>
    </location>
</feature>
<dbReference type="RefSeq" id="WP_046927549.1">
    <property type="nucleotide sequence ID" value="NZ_JBIAXE010000028.1"/>
</dbReference>
<evidence type="ECO:0000259" key="1">
    <source>
        <dbReference type="Pfam" id="PF04149"/>
    </source>
</evidence>
<dbReference type="Proteomes" id="UP000037982">
    <property type="component" value="Unassembled WGS sequence"/>
</dbReference>
<protein>
    <submittedName>
        <fullName evidence="2">Toxin</fullName>
    </submittedName>
</protein>
<dbReference type="Pfam" id="PF04149">
    <property type="entry name" value="DUF397"/>
    <property type="match status" value="1"/>
</dbReference>
<sequence>MAVLPNSAFSWTKSSYSGGNGACVEMAVPTSEAIAVRDSKDPEGPRLTFDNAAWSTFVSDVAGGSFDLA</sequence>